<dbReference type="Gene3D" id="3.40.50.150">
    <property type="entry name" value="Vaccinia Virus protein VP39"/>
    <property type="match status" value="1"/>
</dbReference>
<gene>
    <name evidence="4" type="ORF">CVU82_04130</name>
</gene>
<dbReference type="InterPro" id="IPR026170">
    <property type="entry name" value="FAM173A/B"/>
</dbReference>
<proteinExistence type="predicted"/>
<dbReference type="SUPFAM" id="SSF53335">
    <property type="entry name" value="S-adenosyl-L-methionine-dependent methyltransferases"/>
    <property type="match status" value="1"/>
</dbReference>
<reference evidence="4 5" key="1">
    <citation type="journal article" date="2017" name="ISME J.">
        <title>Potential for microbial H2 and metal transformations associated with novel bacteria and archaea in deep terrestrial subsurface sediments.</title>
        <authorList>
            <person name="Hernsdorf A.W."/>
            <person name="Amano Y."/>
            <person name="Miyakawa K."/>
            <person name="Ise K."/>
            <person name="Suzuki Y."/>
            <person name="Anantharaman K."/>
            <person name="Probst A."/>
            <person name="Burstein D."/>
            <person name="Thomas B.C."/>
            <person name="Banfield J.F."/>
        </authorList>
    </citation>
    <scope>NUCLEOTIDE SEQUENCE [LARGE SCALE GENOMIC DNA]</scope>
    <source>
        <strain evidence="4">HGW-Falkowbacteria-1</strain>
    </source>
</reference>
<dbReference type="GO" id="GO:0016279">
    <property type="term" value="F:protein-lysine N-methyltransferase activity"/>
    <property type="evidence" value="ECO:0007669"/>
    <property type="project" value="InterPro"/>
</dbReference>
<comment type="caution">
    <text evidence="4">The sequence shown here is derived from an EMBL/GenBank/DDBJ whole genome shotgun (WGS) entry which is preliminary data.</text>
</comment>
<evidence type="ECO:0000256" key="3">
    <source>
        <dbReference type="ARBA" id="ARBA00022691"/>
    </source>
</evidence>
<protein>
    <recommendedName>
        <fullName evidence="6">SAM-dependent methyltransferase</fullName>
    </recommendedName>
</protein>
<evidence type="ECO:0000313" key="4">
    <source>
        <dbReference type="EMBL" id="PKM91210.1"/>
    </source>
</evidence>
<dbReference type="PANTHER" id="PTHR13610:SF11">
    <property type="entry name" value="METHYLTRANSFERASE DOMAIN-CONTAINING PROTEIN"/>
    <property type="match status" value="1"/>
</dbReference>
<dbReference type="EMBL" id="PHAI01000003">
    <property type="protein sequence ID" value="PKM91210.1"/>
    <property type="molecule type" value="Genomic_DNA"/>
</dbReference>
<evidence type="ECO:0000256" key="1">
    <source>
        <dbReference type="ARBA" id="ARBA00022603"/>
    </source>
</evidence>
<keyword evidence="3" id="KW-0949">S-adenosyl-L-methionine</keyword>
<evidence type="ECO:0008006" key="6">
    <source>
        <dbReference type="Google" id="ProtNLM"/>
    </source>
</evidence>
<sequence length="176" mass="20600">MFYFLFLVLLVLLVVLAFTSVQFYNIVFRGFAPFISTKFNAVLTILKDLDLKGDEHVYELGAGKAGFLRAIEQKFGNKKLTGVEYSFLPYFLAKTQIVLSNSKINLIRKDMFKVSLNDADIIYCFLMPKMMAMLEKKFKQECRPGTLIISYHFRIPNMEPERVLKEEKNNIYFYRI</sequence>
<evidence type="ECO:0000313" key="5">
    <source>
        <dbReference type="Proteomes" id="UP000233517"/>
    </source>
</evidence>
<accession>A0A2N2E902</accession>
<keyword evidence="1" id="KW-0489">Methyltransferase</keyword>
<dbReference type="GO" id="GO:0032259">
    <property type="term" value="P:methylation"/>
    <property type="evidence" value="ECO:0007669"/>
    <property type="project" value="UniProtKB-KW"/>
</dbReference>
<dbReference type="AlphaFoldDB" id="A0A2N2E902"/>
<organism evidence="4 5">
    <name type="scientific">Candidatus Falkowbacteria bacterium HGW-Falkowbacteria-1</name>
    <dbReference type="NCBI Taxonomy" id="2013768"/>
    <lineage>
        <taxon>Bacteria</taxon>
        <taxon>Candidatus Falkowiibacteriota</taxon>
    </lineage>
</organism>
<dbReference type="PANTHER" id="PTHR13610">
    <property type="entry name" value="METHYLTRANSFERASE DOMAIN-CONTAINING PROTEIN"/>
    <property type="match status" value="1"/>
</dbReference>
<dbReference type="Proteomes" id="UP000233517">
    <property type="component" value="Unassembled WGS sequence"/>
</dbReference>
<dbReference type="InterPro" id="IPR029063">
    <property type="entry name" value="SAM-dependent_MTases_sf"/>
</dbReference>
<name>A0A2N2E902_9BACT</name>
<keyword evidence="2" id="KW-0808">Transferase</keyword>
<evidence type="ECO:0000256" key="2">
    <source>
        <dbReference type="ARBA" id="ARBA00022679"/>
    </source>
</evidence>